<evidence type="ECO:0000256" key="1">
    <source>
        <dbReference type="SAM" id="Phobius"/>
    </source>
</evidence>
<dbReference type="PANTHER" id="PTHR35788">
    <property type="entry name" value="EXPORTED PROTEIN-RELATED"/>
    <property type="match status" value="1"/>
</dbReference>
<name>A0A136Q7G9_9FIRM</name>
<proteinExistence type="predicted"/>
<dbReference type="EMBL" id="LSZW01000040">
    <property type="protein sequence ID" value="KXK66516.1"/>
    <property type="molecule type" value="Genomic_DNA"/>
</dbReference>
<dbReference type="PANTHER" id="PTHR35788:SF1">
    <property type="entry name" value="EXPORTED PROTEIN"/>
    <property type="match status" value="1"/>
</dbReference>
<evidence type="ECO:0000313" key="2">
    <source>
        <dbReference type="EMBL" id="KXK66516.1"/>
    </source>
</evidence>
<keyword evidence="1" id="KW-0472">Membrane</keyword>
<sequence length="433" mass="45957">MTGQGNREPELLVLQEKEKGFRGGQPSRKWIAVIIGAVAVAAAFFIILKLFPGMQPANPDTFAEGVVVLDCDLSGLSYAEGEASVKSAAERKTDEQTVAYEIAGKQYTVTGREAGMVIDYSQALADAFAYGKNGNAGPERIFDCTVSADPVLIREEVAKNVPDTETNGAEGALEKTADEEKKLTGYELNEQFAETPVVDVDKLAEGIAAEIAVSGRGPVIAEEKAGGPGANAIEVRGSYGTAIEHPELDSAYNIWKASDLLNTTKIGPGETWSMKEAFGTLGEEDGWKLANELIGQKIEKVPGGGLNHLASTVYAAALTAGLEIEEHTSRPWPADYIDAGLDADIFSEGADLALRNASDHPVYLVIECDAEGKSLTVSFLGQPFEDGLERQVESETVTENGDLGGVTAEVSLKKGGVTETLFEVDYQADGTSR</sequence>
<organism evidence="2 3">
    <name type="scientific">Christensenella minuta</name>
    <dbReference type="NCBI Taxonomy" id="626937"/>
    <lineage>
        <taxon>Bacteria</taxon>
        <taxon>Bacillati</taxon>
        <taxon>Bacillota</taxon>
        <taxon>Clostridia</taxon>
        <taxon>Christensenellales</taxon>
        <taxon>Christensenellaceae</taxon>
        <taxon>Christensenella</taxon>
    </lineage>
</organism>
<dbReference type="Pfam" id="PF04294">
    <property type="entry name" value="VanW"/>
    <property type="match status" value="1"/>
</dbReference>
<feature type="transmembrane region" description="Helical" evidence="1">
    <location>
        <begin position="30"/>
        <end position="51"/>
    </location>
</feature>
<dbReference type="InterPro" id="IPR007391">
    <property type="entry name" value="Vancomycin_resist_VanW"/>
</dbReference>
<dbReference type="RefSeq" id="WP_066522611.1">
    <property type="nucleotide sequence ID" value="NZ_CABMOF010000009.1"/>
</dbReference>
<dbReference type="KEGG" id="cmiu:B1H56_09845"/>
<keyword evidence="3" id="KW-1185">Reference proteome</keyword>
<dbReference type="OrthoDB" id="9797191at2"/>
<reference evidence="3" key="1">
    <citation type="submission" date="2016-02" db="EMBL/GenBank/DDBJ databases">
        <authorList>
            <person name="Mitreva M."/>
            <person name="Pepin K.H."/>
            <person name="Mihindukulasuriya K.A."/>
            <person name="Fulton R."/>
            <person name="Fronick C."/>
            <person name="O'Laughlin M."/>
            <person name="Miner T."/>
            <person name="Herter B."/>
            <person name="Rosa B.A."/>
            <person name="Cordes M."/>
            <person name="Tomlinson C."/>
            <person name="Wollam A."/>
            <person name="Palsikar V.B."/>
            <person name="Mardis E.R."/>
            <person name="Wilson R.K."/>
        </authorList>
    </citation>
    <scope>NUCLEOTIDE SEQUENCE [LARGE SCALE GENOMIC DNA]</scope>
    <source>
        <strain evidence="3">DSM 22607</strain>
    </source>
</reference>
<keyword evidence="1" id="KW-0812">Transmembrane</keyword>
<keyword evidence="1" id="KW-1133">Transmembrane helix</keyword>
<dbReference type="InterPro" id="IPR052913">
    <property type="entry name" value="Glycopeptide_resist_protein"/>
</dbReference>
<comment type="caution">
    <text evidence="2">The sequence shown here is derived from an EMBL/GenBank/DDBJ whole genome shotgun (WGS) entry which is preliminary data.</text>
</comment>
<dbReference type="Proteomes" id="UP000070366">
    <property type="component" value="Unassembled WGS sequence"/>
</dbReference>
<gene>
    <name evidence="2" type="ORF">HMPREF3293_00559</name>
</gene>
<dbReference type="STRING" id="626937.HMPREF3293_00559"/>
<accession>A0A136Q7G9</accession>
<protein>
    <submittedName>
        <fullName evidence="2">VanW-like protein</fullName>
    </submittedName>
</protein>
<evidence type="ECO:0000313" key="3">
    <source>
        <dbReference type="Proteomes" id="UP000070366"/>
    </source>
</evidence>
<dbReference type="AlphaFoldDB" id="A0A136Q7G9"/>